<evidence type="ECO:0008006" key="3">
    <source>
        <dbReference type="Google" id="ProtNLM"/>
    </source>
</evidence>
<protein>
    <recommendedName>
        <fullName evidence="3">SDR family oxidoreductase</fullName>
    </recommendedName>
</protein>
<dbReference type="SUPFAM" id="SSF51735">
    <property type="entry name" value="NAD(P)-binding Rossmann-fold domains"/>
    <property type="match status" value="1"/>
</dbReference>
<dbReference type="Proteomes" id="UP001210720">
    <property type="component" value="Unassembled WGS sequence"/>
</dbReference>
<sequence length="213" mass="22437">MAVFGAGYFKGKVVAIMGAEHPLGSSLALRFSGFGATVIAIGEDEESLHGLARTNPEQIEPLALRSGRADVLGLLRDAWGDEPLDCYIDTSPISAERQKLQAPDIFAKSAGTAAALVRGIRNGQARAVLAMPAVSSTSSPTETARHAGYTALVRQFGKECMPGRFCGAEVPGDLEWSSEQCLSIGDAIMMLVHPVSRAVAQGTVIGLALDRRK</sequence>
<dbReference type="EMBL" id="JAQIOY010000002">
    <property type="protein sequence ID" value="MDA7424173.1"/>
    <property type="molecule type" value="Genomic_DNA"/>
</dbReference>
<dbReference type="InterPro" id="IPR036291">
    <property type="entry name" value="NAD(P)-bd_dom_sf"/>
</dbReference>
<comment type="caution">
    <text evidence="1">The sequence shown here is derived from an EMBL/GenBank/DDBJ whole genome shotgun (WGS) entry which is preliminary data.</text>
</comment>
<evidence type="ECO:0000313" key="1">
    <source>
        <dbReference type="EMBL" id="MDA7424173.1"/>
    </source>
</evidence>
<accession>A0ABT4XQF5</accession>
<dbReference type="RefSeq" id="WP_271431536.1">
    <property type="nucleotide sequence ID" value="NZ_JAQIOY010000002.1"/>
</dbReference>
<organism evidence="1 2">
    <name type="scientific">Thalassococcus lentus</name>
    <dbReference type="NCBI Taxonomy" id="1210524"/>
    <lineage>
        <taxon>Bacteria</taxon>
        <taxon>Pseudomonadati</taxon>
        <taxon>Pseudomonadota</taxon>
        <taxon>Alphaproteobacteria</taxon>
        <taxon>Rhodobacterales</taxon>
        <taxon>Roseobacteraceae</taxon>
        <taxon>Thalassococcus</taxon>
    </lineage>
</organism>
<dbReference type="Gene3D" id="3.40.50.720">
    <property type="entry name" value="NAD(P)-binding Rossmann-like Domain"/>
    <property type="match status" value="1"/>
</dbReference>
<evidence type="ECO:0000313" key="2">
    <source>
        <dbReference type="Proteomes" id="UP001210720"/>
    </source>
</evidence>
<keyword evidence="2" id="KW-1185">Reference proteome</keyword>
<reference evidence="1 2" key="1">
    <citation type="submission" date="2023-01" db="EMBL/GenBank/DDBJ databases">
        <title>Thalassococcus onchidii sp. nov., isolated from a marine invertebrate from the South China Sea.</title>
        <authorList>
            <person name="Xu S."/>
            <person name="Liu Z."/>
            <person name="Xu Y."/>
        </authorList>
    </citation>
    <scope>NUCLEOTIDE SEQUENCE [LARGE SCALE GENOMIC DNA]</scope>
    <source>
        <strain evidence="1 2">KCTC 32084</strain>
    </source>
</reference>
<name>A0ABT4XQF5_9RHOB</name>
<proteinExistence type="predicted"/>
<gene>
    <name evidence="1" type="ORF">PFY00_05510</name>
</gene>